<dbReference type="Proteomes" id="UP000442244">
    <property type="component" value="Unassembled WGS sequence"/>
</dbReference>
<reference evidence="1 2" key="1">
    <citation type="submission" date="2019-01" db="EMBL/GenBank/DDBJ databases">
        <title>Leuconostoc litchii sp. nov., a novel lactic acid bacterium isolated from lychee.</title>
        <authorList>
            <person name="Wang L.-T."/>
        </authorList>
    </citation>
    <scope>NUCLEOTIDE SEQUENCE [LARGE SCALE GENOMIC DNA]</scope>
    <source>
        <strain evidence="1 2">MB7</strain>
    </source>
</reference>
<protein>
    <submittedName>
        <fullName evidence="1">Uncharacterized protein</fullName>
    </submittedName>
</protein>
<keyword evidence="2" id="KW-1185">Reference proteome</keyword>
<proteinExistence type="predicted"/>
<dbReference type="AlphaFoldDB" id="A0A6P2CLF5"/>
<dbReference type="EMBL" id="SDGY01000001">
    <property type="protein sequence ID" value="TYC46878.1"/>
    <property type="molecule type" value="Genomic_DNA"/>
</dbReference>
<dbReference type="RefSeq" id="WP_148604186.1">
    <property type="nucleotide sequence ID" value="NZ_SDGY01000001.1"/>
</dbReference>
<sequence length="272" mass="29078">MTMTMYQSDRNFVSPANDASLYSAMVNDTNGTLNRGKKLNVTVNGLTATVDTGQALIQGRLVEILSAESITLPSNTSGKIVVTVDLTKQNDVSGNAGDSSYSVTVNQAYISVITSGTITQDDLNNGGYIYQLPIASFVSTATTATTTNIQSLFSDTGWLPLSLPSGTGTNGGSGWAQYRVKNNMMMISFYNINCVNNVNHNQIVVIPESLQPVGDNLRYFSIHNYNANTGYAYPVMATVQSKGHGAVVYGMWNYSEVANLTGATGTIQYPIG</sequence>
<dbReference type="OrthoDB" id="9793244at2"/>
<organism evidence="1 2">
    <name type="scientific">Leuconostoc litchii</name>
    <dbReference type="NCBI Taxonomy" id="1981069"/>
    <lineage>
        <taxon>Bacteria</taxon>
        <taxon>Bacillati</taxon>
        <taxon>Bacillota</taxon>
        <taxon>Bacilli</taxon>
        <taxon>Lactobacillales</taxon>
        <taxon>Lactobacillaceae</taxon>
        <taxon>Leuconostoc</taxon>
    </lineage>
</organism>
<evidence type="ECO:0000313" key="1">
    <source>
        <dbReference type="EMBL" id="TYC46878.1"/>
    </source>
</evidence>
<dbReference type="Gene3D" id="2.60.520.10">
    <property type="entry name" value="Phage fibre proteins"/>
    <property type="match status" value="1"/>
</dbReference>
<evidence type="ECO:0000313" key="2">
    <source>
        <dbReference type="Proteomes" id="UP000442244"/>
    </source>
</evidence>
<comment type="caution">
    <text evidence="1">The sequence shown here is derived from an EMBL/GenBank/DDBJ whole genome shotgun (WGS) entry which is preliminary data.</text>
</comment>
<gene>
    <name evidence="1" type="ORF">ESZ47_01680</name>
</gene>
<accession>A0A6P2CLF5</accession>
<name>A0A6P2CLF5_9LACO</name>